<dbReference type="InterPro" id="IPR043737">
    <property type="entry name" value="DUF5682"/>
</dbReference>
<proteinExistence type="predicted"/>
<reference evidence="1 2" key="1">
    <citation type="journal article" date="2011" name="J. Bacteriol.">
        <title>Genome sequence of Brevibacillus laterosporus LMG 15441, a pathogen of invertebrates.</title>
        <authorList>
            <person name="Djukic M."/>
            <person name="Poehlein A."/>
            <person name="Thurmer A."/>
            <person name="Daniel R."/>
        </authorList>
    </citation>
    <scope>NUCLEOTIDE SEQUENCE [LARGE SCALE GENOMIC DNA]</scope>
    <source>
        <strain evidence="1 2">LMG 15441</strain>
    </source>
</reference>
<dbReference type="EMBL" id="CP007806">
    <property type="protein sequence ID" value="AIG27998.1"/>
    <property type="molecule type" value="Genomic_DNA"/>
</dbReference>
<dbReference type="AlphaFoldDB" id="A0A075R9R0"/>
<accession>A0A075R9R0</accession>
<evidence type="ECO:0000313" key="2">
    <source>
        <dbReference type="Proteomes" id="UP000005850"/>
    </source>
</evidence>
<dbReference type="KEGG" id="blr:BRLA_c036960"/>
<keyword evidence="2" id="KW-1185">Reference proteome</keyword>
<organism evidence="1 2">
    <name type="scientific">Brevibacillus laterosporus LMG 15441</name>
    <dbReference type="NCBI Taxonomy" id="1042163"/>
    <lineage>
        <taxon>Bacteria</taxon>
        <taxon>Bacillati</taxon>
        <taxon>Bacillota</taxon>
        <taxon>Bacilli</taxon>
        <taxon>Bacillales</taxon>
        <taxon>Paenibacillaceae</taxon>
        <taxon>Brevibacillus</taxon>
    </lineage>
</organism>
<dbReference type="HOGENOM" id="CLU_009152_0_0_9"/>
<sequence length="793" mass="91827">MGRFLQSEEMDQITELCEKKIYNLANQVVYFPIRHHSPACSFHLKKTIEAYKPEIILLEGPENSNHMIEILTHEDTTPPVSIYYAYRKEEHSYACYFPLLDYSPEYVALKEAKRRGIPAQFIDISYGSQQESKEHGHDDEQESRKISYHDETLLASSIFIKQLCQKLNCRHFNELWEKVFEVEGLKKSTKDFVKEVYTYCYFSRMCYEEEMLETEGHLIREAHMKNNIVKAQKEYARILVVTGGFHTYGLLEDRDAIYKIKQVKNEKVYPMVYTFREADHVNGYASGMPYVNYYDTVWRAIQKKRAQPYNKSAVLFLAQLIKSLREKGETASVSDAIEAYHLVQGLTSFRSKSEGGAYELLDAVTSAFVKGEFSLATSRPLDTLRELLTGDKIGKIAKNDLDVPIVRDFKERGKTYKVKLHTTSKNKKTVDLYAKPLHRETSYFFHCLQFLVPEFCQKITGPDWLENRNINLGRETWAYSYSSYIEARLIENSIHGGSVREAAIHKIEECMKELPDHHSRVAAKWLLKSMLMGLEELSSKLFDLVEQFVKKDGSFVSLCQTLQTLTVLSEQKRLFALKETDRLQKLIEETYYHAVTKIYEITKPNPDEINHIVEYLKFLYMLSSKESWGLSVDIFRDQLASLLAVNDILPRLKGVIIAILCNLDVLDREEIALKARAYMLGTPENMLHTAAYLQGVFTIASDVLLHDKQLLEDLNNLIGKLSYEEFLQIAPELRLAFTYFTPMEIMLISEKVAAIFQTTAEDVQAPVIEERLLQQARKMDQAIEKEFAKWNLI</sequence>
<name>A0A075R9R0_BRELA</name>
<dbReference type="Proteomes" id="UP000005850">
    <property type="component" value="Chromosome"/>
</dbReference>
<evidence type="ECO:0000313" key="1">
    <source>
        <dbReference type="EMBL" id="AIG27998.1"/>
    </source>
</evidence>
<protein>
    <submittedName>
        <fullName evidence="1">Uncharacterized protein</fullName>
    </submittedName>
</protein>
<gene>
    <name evidence="1" type="ORF">BRLA_c036960</name>
</gene>
<dbReference type="eggNOG" id="COG2425">
    <property type="taxonomic scope" value="Bacteria"/>
</dbReference>
<dbReference type="STRING" id="1042163.BRLA_c036960"/>
<dbReference type="Pfam" id="PF18934">
    <property type="entry name" value="DUF5682"/>
    <property type="match status" value="1"/>
</dbReference>
<dbReference type="RefSeq" id="WP_003336467.1">
    <property type="nucleotide sequence ID" value="NZ_CP007806.1"/>
</dbReference>